<dbReference type="RefSeq" id="WP_239125660.1">
    <property type="nucleotide sequence ID" value="NZ_BONF01000011.1"/>
</dbReference>
<dbReference type="AlphaFoldDB" id="A0A8J3NH61"/>
<comment type="caution">
    <text evidence="2">The sequence shown here is derived from an EMBL/GenBank/DDBJ whole genome shotgun (WGS) entry which is preliminary data.</text>
</comment>
<protein>
    <recommendedName>
        <fullName evidence="4">EcsC family protein</fullName>
    </recommendedName>
</protein>
<feature type="region of interest" description="Disordered" evidence="1">
    <location>
        <begin position="234"/>
        <end position="253"/>
    </location>
</feature>
<keyword evidence="3" id="KW-1185">Reference proteome</keyword>
<dbReference type="Pfam" id="PF12787">
    <property type="entry name" value="EcsC"/>
    <property type="match status" value="1"/>
</dbReference>
<proteinExistence type="predicted"/>
<reference evidence="2 3" key="1">
    <citation type="submission" date="2021-01" db="EMBL/GenBank/DDBJ databases">
        <title>Whole genome shotgun sequence of Catellatospora bangladeshensis NBRC 107357.</title>
        <authorList>
            <person name="Komaki H."/>
            <person name="Tamura T."/>
        </authorList>
    </citation>
    <scope>NUCLEOTIDE SEQUENCE [LARGE SCALE GENOMIC DNA]</scope>
    <source>
        <strain evidence="2 3">NBRC 107357</strain>
    </source>
</reference>
<organism evidence="2 3">
    <name type="scientific">Catellatospora bangladeshensis</name>
    <dbReference type="NCBI Taxonomy" id="310355"/>
    <lineage>
        <taxon>Bacteria</taxon>
        <taxon>Bacillati</taxon>
        <taxon>Actinomycetota</taxon>
        <taxon>Actinomycetes</taxon>
        <taxon>Micromonosporales</taxon>
        <taxon>Micromonosporaceae</taxon>
        <taxon>Catellatospora</taxon>
    </lineage>
</organism>
<name>A0A8J3NH61_9ACTN</name>
<gene>
    <name evidence="2" type="ORF">Cba03nite_24040</name>
</gene>
<dbReference type="Proteomes" id="UP000601223">
    <property type="component" value="Unassembled WGS sequence"/>
</dbReference>
<dbReference type="InterPro" id="IPR024787">
    <property type="entry name" value="EcsC"/>
</dbReference>
<feature type="region of interest" description="Disordered" evidence="1">
    <location>
        <begin position="1"/>
        <end position="21"/>
    </location>
</feature>
<sequence length="253" mass="27093">MTTEPGAIVPTGVELDTREAPPPGLWQQMRADPQYAPEHLALEAVRRIGPQAAAWVTRMRMLYPHMHPDGMAQVAIRRFRRHARLSGAVSGSIGLPGAVADVATLAWTQSRLVLHLAAVYGVDPTHPDRATELLVLQRVHKATEAARLALGVAQGREGIAGAIAKGVGTTASRAPVGRALGLLSWKLARMAGMRAVRKLAAKAIPFASIVFGAWANSATVNDLARRALAQYRPTALPTVPHPRPPQDHPLPPR</sequence>
<evidence type="ECO:0000256" key="1">
    <source>
        <dbReference type="SAM" id="MobiDB-lite"/>
    </source>
</evidence>
<feature type="compositionally biased region" description="Pro residues" evidence="1">
    <location>
        <begin position="239"/>
        <end position="253"/>
    </location>
</feature>
<dbReference type="EMBL" id="BONF01000011">
    <property type="protein sequence ID" value="GIF81055.1"/>
    <property type="molecule type" value="Genomic_DNA"/>
</dbReference>
<evidence type="ECO:0000313" key="3">
    <source>
        <dbReference type="Proteomes" id="UP000601223"/>
    </source>
</evidence>
<evidence type="ECO:0000313" key="2">
    <source>
        <dbReference type="EMBL" id="GIF81055.1"/>
    </source>
</evidence>
<evidence type="ECO:0008006" key="4">
    <source>
        <dbReference type="Google" id="ProtNLM"/>
    </source>
</evidence>
<accession>A0A8J3NH61</accession>